<keyword evidence="3" id="KW-0723">Serine/threonine-protein kinase</keyword>
<evidence type="ECO:0000313" key="13">
    <source>
        <dbReference type="EMBL" id="TQL76944.1"/>
    </source>
</evidence>
<dbReference type="AlphaFoldDB" id="A0A543AWK8"/>
<keyword evidence="4" id="KW-0808">Transferase</keyword>
<dbReference type="PANTHER" id="PTHR45723">
    <property type="entry name" value="SERINE/THREONINE-PROTEIN KINASE RIO1"/>
    <property type="match status" value="1"/>
</dbReference>
<evidence type="ECO:0000256" key="4">
    <source>
        <dbReference type="ARBA" id="ARBA00022679"/>
    </source>
</evidence>
<evidence type="ECO:0000256" key="3">
    <source>
        <dbReference type="ARBA" id="ARBA00022527"/>
    </source>
</evidence>
<evidence type="ECO:0000256" key="10">
    <source>
        <dbReference type="ARBA" id="ARBA00047899"/>
    </source>
</evidence>
<feature type="domain" description="RIO kinase" evidence="12">
    <location>
        <begin position="55"/>
        <end position="306"/>
    </location>
</feature>
<organism evidence="13 14">
    <name type="scientific">Stackebrandtia endophytica</name>
    <dbReference type="NCBI Taxonomy" id="1496996"/>
    <lineage>
        <taxon>Bacteria</taxon>
        <taxon>Bacillati</taxon>
        <taxon>Actinomycetota</taxon>
        <taxon>Actinomycetes</taxon>
        <taxon>Glycomycetales</taxon>
        <taxon>Glycomycetaceae</taxon>
        <taxon>Stackebrandtia</taxon>
    </lineage>
</organism>
<dbReference type="Pfam" id="PF01163">
    <property type="entry name" value="RIO1"/>
    <property type="match status" value="1"/>
</dbReference>
<dbReference type="GO" id="GO:0005524">
    <property type="term" value="F:ATP binding"/>
    <property type="evidence" value="ECO:0007669"/>
    <property type="project" value="UniProtKB-KW"/>
</dbReference>
<dbReference type="Gene3D" id="3.30.200.20">
    <property type="entry name" value="Phosphorylase Kinase, domain 1"/>
    <property type="match status" value="1"/>
</dbReference>
<dbReference type="InterPro" id="IPR000687">
    <property type="entry name" value="RIO_kinase"/>
</dbReference>
<evidence type="ECO:0000256" key="9">
    <source>
        <dbReference type="ARBA" id="ARBA00022842"/>
    </source>
</evidence>
<comment type="catalytic activity">
    <reaction evidence="10">
        <text>L-threonyl-[protein] + ATP = O-phospho-L-threonyl-[protein] + ADP + H(+)</text>
        <dbReference type="Rhea" id="RHEA:46608"/>
        <dbReference type="Rhea" id="RHEA-COMP:11060"/>
        <dbReference type="Rhea" id="RHEA-COMP:11605"/>
        <dbReference type="ChEBI" id="CHEBI:15378"/>
        <dbReference type="ChEBI" id="CHEBI:30013"/>
        <dbReference type="ChEBI" id="CHEBI:30616"/>
        <dbReference type="ChEBI" id="CHEBI:61977"/>
        <dbReference type="ChEBI" id="CHEBI:456216"/>
        <dbReference type="EC" id="2.7.11.1"/>
    </reaction>
</comment>
<dbReference type="SUPFAM" id="SSF56112">
    <property type="entry name" value="Protein kinase-like (PK-like)"/>
    <property type="match status" value="1"/>
</dbReference>
<evidence type="ECO:0000256" key="11">
    <source>
        <dbReference type="ARBA" id="ARBA00048679"/>
    </source>
</evidence>
<dbReference type="GO" id="GO:0046872">
    <property type="term" value="F:metal ion binding"/>
    <property type="evidence" value="ECO:0007669"/>
    <property type="project" value="UniProtKB-KW"/>
</dbReference>
<dbReference type="EMBL" id="VFOW01000001">
    <property type="protein sequence ID" value="TQL76944.1"/>
    <property type="molecule type" value="Genomic_DNA"/>
</dbReference>
<dbReference type="Proteomes" id="UP000317043">
    <property type="component" value="Unassembled WGS sequence"/>
</dbReference>
<dbReference type="OrthoDB" id="9795258at2"/>
<evidence type="ECO:0000256" key="8">
    <source>
        <dbReference type="ARBA" id="ARBA00022840"/>
    </source>
</evidence>
<keyword evidence="9" id="KW-0460">Magnesium</keyword>
<evidence type="ECO:0000259" key="12">
    <source>
        <dbReference type="SMART" id="SM00090"/>
    </source>
</evidence>
<keyword evidence="7 13" id="KW-0418">Kinase</keyword>
<evidence type="ECO:0000256" key="7">
    <source>
        <dbReference type="ARBA" id="ARBA00022777"/>
    </source>
</evidence>
<dbReference type="GO" id="GO:0004674">
    <property type="term" value="F:protein serine/threonine kinase activity"/>
    <property type="evidence" value="ECO:0007669"/>
    <property type="project" value="UniProtKB-KW"/>
</dbReference>
<gene>
    <name evidence="13" type="ORF">FB566_2488</name>
</gene>
<evidence type="ECO:0000313" key="14">
    <source>
        <dbReference type="Proteomes" id="UP000317043"/>
    </source>
</evidence>
<evidence type="ECO:0000256" key="5">
    <source>
        <dbReference type="ARBA" id="ARBA00022723"/>
    </source>
</evidence>
<keyword evidence="14" id="KW-1185">Reference proteome</keyword>
<dbReference type="InterPro" id="IPR051272">
    <property type="entry name" value="RIO-type_Ser/Thr_kinase"/>
</dbReference>
<evidence type="ECO:0000256" key="1">
    <source>
        <dbReference type="ARBA" id="ARBA00009196"/>
    </source>
</evidence>
<keyword evidence="8" id="KW-0067">ATP-binding</keyword>
<comment type="caution">
    <text evidence="13">The sequence shown here is derived from an EMBL/GenBank/DDBJ whole genome shotgun (WGS) entry which is preliminary data.</text>
</comment>
<dbReference type="EC" id="2.7.11.1" evidence="2"/>
<protein>
    <recommendedName>
        <fullName evidence="2">non-specific serine/threonine protein kinase</fullName>
        <ecNumber evidence="2">2.7.11.1</ecNumber>
    </recommendedName>
</protein>
<comment type="similarity">
    <text evidence="1">Belongs to the protein kinase superfamily. RIO-type Ser/Thr kinase family.</text>
</comment>
<evidence type="ECO:0000256" key="2">
    <source>
        <dbReference type="ARBA" id="ARBA00012513"/>
    </source>
</evidence>
<dbReference type="Gene3D" id="1.10.510.10">
    <property type="entry name" value="Transferase(Phosphotransferase) domain 1"/>
    <property type="match status" value="1"/>
</dbReference>
<keyword evidence="6" id="KW-0547">Nucleotide-binding</keyword>
<proteinExistence type="inferred from homology"/>
<accession>A0A543AWK8</accession>
<comment type="catalytic activity">
    <reaction evidence="11">
        <text>L-seryl-[protein] + ATP = O-phospho-L-seryl-[protein] + ADP + H(+)</text>
        <dbReference type="Rhea" id="RHEA:17989"/>
        <dbReference type="Rhea" id="RHEA-COMP:9863"/>
        <dbReference type="Rhea" id="RHEA-COMP:11604"/>
        <dbReference type="ChEBI" id="CHEBI:15378"/>
        <dbReference type="ChEBI" id="CHEBI:29999"/>
        <dbReference type="ChEBI" id="CHEBI:30616"/>
        <dbReference type="ChEBI" id="CHEBI:83421"/>
        <dbReference type="ChEBI" id="CHEBI:456216"/>
        <dbReference type="EC" id="2.7.11.1"/>
    </reaction>
</comment>
<dbReference type="InterPro" id="IPR018934">
    <property type="entry name" value="RIO_dom"/>
</dbReference>
<dbReference type="InParanoid" id="A0A543AWK8"/>
<reference evidence="13 14" key="1">
    <citation type="submission" date="2019-06" db="EMBL/GenBank/DDBJ databases">
        <title>Sequencing the genomes of 1000 actinobacteria strains.</title>
        <authorList>
            <person name="Klenk H.-P."/>
        </authorList>
    </citation>
    <scope>NUCLEOTIDE SEQUENCE [LARGE SCALE GENOMIC DNA]</scope>
    <source>
        <strain evidence="13 14">DSM 45928</strain>
    </source>
</reference>
<dbReference type="InterPro" id="IPR011009">
    <property type="entry name" value="Kinase-like_dom_sf"/>
</dbReference>
<sequence>MSQDETFVRSRKSRHRRLDADDLAFEAEDHDYYRAFFDEDDEENPVSFDGPPEGDRWSIWEQSEPLERGPKPYPDWLVTEAAAVDYELGILKTGKEADVFLVERAIPGTDRRCLLAAKRYRSSDHSMFRRNDGYLEGRSVRDSRESRAMANRTQFGKQAIAGRWANAEFDALRRMCEVGVPVPYPVQIFGTEILMEFIGDADGTAAPRLAQLRPSPEERDDLWEQLSYGLSLLAREGFAHGDLSAYNVIVHEGRLVIIDVPQIIDVVANPRGKDFLARDVKNIGAWFIARGLPEWRVDMLVGELQLDCGFR</sequence>
<dbReference type="SMART" id="SM00090">
    <property type="entry name" value="RIO"/>
    <property type="match status" value="1"/>
</dbReference>
<evidence type="ECO:0000256" key="6">
    <source>
        <dbReference type="ARBA" id="ARBA00022741"/>
    </source>
</evidence>
<keyword evidence="5" id="KW-0479">Metal-binding</keyword>
<name>A0A543AWK8_9ACTN</name>
<dbReference type="RefSeq" id="WP_142039126.1">
    <property type="nucleotide sequence ID" value="NZ_JBHTGS010000001.1"/>
</dbReference>